<keyword evidence="24" id="KW-1185">Reference proteome</keyword>
<keyword evidence="12" id="KW-0677">Repeat</keyword>
<organism evidence="23 24">
    <name type="scientific">Sinocyclocheilus anshuiensis</name>
    <dbReference type="NCBI Taxonomy" id="1608454"/>
    <lineage>
        <taxon>Eukaryota</taxon>
        <taxon>Metazoa</taxon>
        <taxon>Chordata</taxon>
        <taxon>Craniata</taxon>
        <taxon>Vertebrata</taxon>
        <taxon>Euteleostomi</taxon>
        <taxon>Actinopterygii</taxon>
        <taxon>Neopterygii</taxon>
        <taxon>Teleostei</taxon>
        <taxon>Ostariophysi</taxon>
        <taxon>Cypriniformes</taxon>
        <taxon>Cyprinidae</taxon>
        <taxon>Cyprininae</taxon>
        <taxon>Sinocyclocheilus</taxon>
    </lineage>
</organism>
<dbReference type="AlphaFoldDB" id="A0A671S9J7"/>
<evidence type="ECO:0000256" key="10">
    <source>
        <dbReference type="ARBA" id="ARBA00022723"/>
    </source>
</evidence>
<keyword evidence="13" id="KW-0106">Calcium</keyword>
<feature type="signal peptide" evidence="21">
    <location>
        <begin position="1"/>
        <end position="21"/>
    </location>
</feature>
<evidence type="ECO:0000256" key="2">
    <source>
        <dbReference type="ARBA" id="ARBA00004496"/>
    </source>
</evidence>
<evidence type="ECO:0000256" key="5">
    <source>
        <dbReference type="ARBA" id="ARBA00020408"/>
    </source>
</evidence>
<accession>A0A671S9J7</accession>
<name>A0A671S9J7_9TELE</name>
<dbReference type="PANTHER" id="PTHR19237">
    <property type="entry name" value="NUCLEOBINDIN"/>
    <property type="match status" value="1"/>
</dbReference>
<evidence type="ECO:0000313" key="23">
    <source>
        <dbReference type="Ensembl" id="ENSSANP00000092417.1"/>
    </source>
</evidence>
<keyword evidence="17" id="KW-0472">Membrane</keyword>
<dbReference type="PROSITE" id="PS00018">
    <property type="entry name" value="EF_HAND_1"/>
    <property type="match status" value="2"/>
</dbReference>
<dbReference type="GO" id="GO:0003677">
    <property type="term" value="F:DNA binding"/>
    <property type="evidence" value="ECO:0007669"/>
    <property type="project" value="UniProtKB-KW"/>
</dbReference>
<evidence type="ECO:0000256" key="19">
    <source>
        <dbReference type="ARBA" id="ARBA00046684"/>
    </source>
</evidence>
<keyword evidence="15 20" id="KW-0175">Coiled coil</keyword>
<dbReference type="Gene3D" id="1.10.238.10">
    <property type="entry name" value="EF-hand"/>
    <property type="match status" value="1"/>
</dbReference>
<keyword evidence="8" id="KW-0597">Phosphoprotein</keyword>
<gene>
    <name evidence="23" type="primary">LOC107687629</name>
</gene>
<dbReference type="FunFam" id="1.10.238.10:FF:000045">
    <property type="entry name" value="Nucleobindin 2"/>
    <property type="match status" value="1"/>
</dbReference>
<evidence type="ECO:0000256" key="18">
    <source>
        <dbReference type="ARBA" id="ARBA00045400"/>
    </source>
</evidence>
<dbReference type="PANTHER" id="PTHR19237:SF21">
    <property type="entry name" value="NUCLEOBINDIN-1"/>
    <property type="match status" value="1"/>
</dbReference>
<keyword evidence="11 21" id="KW-0732">Signal</keyword>
<dbReference type="Pfam" id="PF13499">
    <property type="entry name" value="EF-hand_7"/>
    <property type="match status" value="1"/>
</dbReference>
<dbReference type="GO" id="GO:0005509">
    <property type="term" value="F:calcium ion binding"/>
    <property type="evidence" value="ECO:0007669"/>
    <property type="project" value="InterPro"/>
</dbReference>
<evidence type="ECO:0000256" key="7">
    <source>
        <dbReference type="ARBA" id="ARBA00022525"/>
    </source>
</evidence>
<evidence type="ECO:0000256" key="11">
    <source>
        <dbReference type="ARBA" id="ARBA00022729"/>
    </source>
</evidence>
<dbReference type="PROSITE" id="PS50222">
    <property type="entry name" value="EF_HAND_2"/>
    <property type="match status" value="1"/>
</dbReference>
<evidence type="ECO:0000256" key="13">
    <source>
        <dbReference type="ARBA" id="ARBA00022837"/>
    </source>
</evidence>
<dbReference type="Proteomes" id="UP000472260">
    <property type="component" value="Unassembled WGS sequence"/>
</dbReference>
<comment type="similarity">
    <text evidence="4">Belongs to the nucleobindin family.</text>
</comment>
<dbReference type="Pfam" id="PF25434">
    <property type="entry name" value="NUCB1_N"/>
    <property type="match status" value="1"/>
</dbReference>
<evidence type="ECO:0000259" key="22">
    <source>
        <dbReference type="PROSITE" id="PS50222"/>
    </source>
</evidence>
<feature type="coiled-coil region" evidence="20">
    <location>
        <begin position="141"/>
        <end position="202"/>
    </location>
</feature>
<reference evidence="23" key="1">
    <citation type="submission" date="2025-08" db="UniProtKB">
        <authorList>
            <consortium name="Ensembl"/>
        </authorList>
    </citation>
    <scope>IDENTIFICATION</scope>
</reference>
<evidence type="ECO:0000256" key="9">
    <source>
        <dbReference type="ARBA" id="ARBA00022658"/>
    </source>
</evidence>
<reference evidence="23" key="2">
    <citation type="submission" date="2025-09" db="UniProtKB">
        <authorList>
            <consortium name="Ensembl"/>
        </authorList>
    </citation>
    <scope>IDENTIFICATION</scope>
</reference>
<comment type="subunit">
    <text evidence="19">Interacts (via GBA motif) with guanine nucleotide-binding protein G(i) alpha subunits GNAI1, GNAI2 and GNAI3 with higher affinity for GNAI1 and GNAI3 than for GNAI2. Preferentially interacts with inactive rather than active GNAI3. Interaction with GNAI3 is inhibited when NUCB1 binds calcium, probably due to a conformational change which renders the GBA motif inaccessible.</text>
</comment>
<keyword evidence="14" id="KW-0333">Golgi apparatus</keyword>
<evidence type="ECO:0000256" key="21">
    <source>
        <dbReference type="SAM" id="SignalP"/>
    </source>
</evidence>
<keyword evidence="6" id="KW-0963">Cytoplasm</keyword>
<evidence type="ECO:0000256" key="4">
    <source>
        <dbReference type="ARBA" id="ARBA00008063"/>
    </source>
</evidence>
<feature type="coiled-coil region" evidence="20">
    <location>
        <begin position="341"/>
        <end position="382"/>
    </location>
</feature>
<dbReference type="GO" id="GO:0070062">
    <property type="term" value="C:extracellular exosome"/>
    <property type="evidence" value="ECO:0007669"/>
    <property type="project" value="TreeGrafter"/>
</dbReference>
<evidence type="ECO:0000256" key="14">
    <source>
        <dbReference type="ARBA" id="ARBA00023034"/>
    </source>
</evidence>
<comment type="subcellular location">
    <subcellularLocation>
        <location evidence="2">Cytoplasm</location>
    </subcellularLocation>
    <subcellularLocation>
        <location evidence="1">Golgi apparatus</location>
        <location evidence="1">cis-Golgi network membrane</location>
        <topology evidence="1">Peripheral membrane protein</topology>
        <orientation evidence="1">Lumenal side</orientation>
    </subcellularLocation>
    <subcellularLocation>
        <location evidence="3">Secreted</location>
    </subcellularLocation>
</comment>
<keyword evidence="10" id="KW-0479">Metal-binding</keyword>
<keyword evidence="9" id="KW-0344">Guanine-nucleotide releasing factor</keyword>
<dbReference type="GO" id="GO:0005085">
    <property type="term" value="F:guanyl-nucleotide exchange factor activity"/>
    <property type="evidence" value="ECO:0007669"/>
    <property type="project" value="UniProtKB-KW"/>
</dbReference>
<evidence type="ECO:0000256" key="15">
    <source>
        <dbReference type="ARBA" id="ARBA00023054"/>
    </source>
</evidence>
<dbReference type="GO" id="GO:0005793">
    <property type="term" value="C:endoplasmic reticulum-Golgi intermediate compartment"/>
    <property type="evidence" value="ECO:0007669"/>
    <property type="project" value="TreeGrafter"/>
</dbReference>
<feature type="domain" description="EF-hand" evidence="22">
    <location>
        <begin position="230"/>
        <end position="265"/>
    </location>
</feature>
<evidence type="ECO:0000256" key="20">
    <source>
        <dbReference type="SAM" id="Coils"/>
    </source>
</evidence>
<dbReference type="InterPro" id="IPR040250">
    <property type="entry name" value="Nucleobindin"/>
</dbReference>
<dbReference type="InterPro" id="IPR057576">
    <property type="entry name" value="NUCB1_N"/>
</dbReference>
<proteinExistence type="inferred from homology"/>
<dbReference type="InterPro" id="IPR002048">
    <property type="entry name" value="EF_hand_dom"/>
</dbReference>
<protein>
    <recommendedName>
        <fullName evidence="5">Nucleobindin-1</fullName>
    </recommendedName>
</protein>
<dbReference type="Ensembl" id="ENSSANT00000098166.1">
    <property type="protein sequence ID" value="ENSSANP00000092417.1"/>
    <property type="gene ID" value="ENSSANG00000045616.1"/>
</dbReference>
<evidence type="ECO:0000313" key="24">
    <source>
        <dbReference type="Proteomes" id="UP000472260"/>
    </source>
</evidence>
<comment type="function">
    <text evidence="18">Major calcium-binding protein of the Golgi which may have a role in calcium homeostasis. Acts as a non-receptor guanine nucleotide exchange factor which binds to and activates alpha subunits of guanine nucleotide-binding proteins (G proteins).</text>
</comment>
<sequence>PRMTGGLKGLLLLSLCLVVWTVPIDRNQDPPHEERAEENVDTGLYYDRYLREVIEVLETDPHFREKLQTANTDDIKNGRLSKELDLVGHHVRTRLDELKRQEVSRLRMLLKAKLDSTNMDHVSLLKQFEHLDPHNQNTFEAKDLELLIVTATKDLENYDAERHEEFKRYEMLKEHERREYLKSLDQEKRENEEKRIEELKEKHRQHPKVNAPGSVDQLREVWKETDGLDPQEFNPKTFFNLHDANGDGVLDEQELEALFTKELEKVYDPKNEEDDMMEMEEERLRMREHVMQNVDLSRDRLVSLEEFLKSMEKKEFNNPKEWETLDDTKPVYTEEELQRFEAELRDREVELGRRAEQLRQEQELLKERSKALEAQKREYQQVKDCFQLVQKTHYFSHTVHYCFSSIPRLSETRRPHVTTPGWTPLRPR</sequence>
<evidence type="ECO:0000256" key="17">
    <source>
        <dbReference type="ARBA" id="ARBA00023136"/>
    </source>
</evidence>
<dbReference type="InterPro" id="IPR018247">
    <property type="entry name" value="EF_Hand_1_Ca_BS"/>
</dbReference>
<keyword evidence="16" id="KW-0238">DNA-binding</keyword>
<evidence type="ECO:0000256" key="3">
    <source>
        <dbReference type="ARBA" id="ARBA00004613"/>
    </source>
</evidence>
<evidence type="ECO:0000256" key="12">
    <source>
        <dbReference type="ARBA" id="ARBA00022737"/>
    </source>
</evidence>
<evidence type="ECO:0000256" key="6">
    <source>
        <dbReference type="ARBA" id="ARBA00022490"/>
    </source>
</evidence>
<evidence type="ECO:0000256" key="8">
    <source>
        <dbReference type="ARBA" id="ARBA00022553"/>
    </source>
</evidence>
<dbReference type="GO" id="GO:0005794">
    <property type="term" value="C:Golgi apparatus"/>
    <property type="evidence" value="ECO:0007669"/>
    <property type="project" value="UniProtKB-SubCell"/>
</dbReference>
<evidence type="ECO:0000256" key="1">
    <source>
        <dbReference type="ARBA" id="ARBA00004306"/>
    </source>
</evidence>
<feature type="chain" id="PRO_5025332276" description="Nucleobindin-1" evidence="21">
    <location>
        <begin position="22"/>
        <end position="428"/>
    </location>
</feature>
<keyword evidence="7" id="KW-0964">Secreted</keyword>
<dbReference type="InterPro" id="IPR011992">
    <property type="entry name" value="EF-hand-dom_pair"/>
</dbReference>
<dbReference type="SUPFAM" id="SSF47473">
    <property type="entry name" value="EF-hand"/>
    <property type="match status" value="1"/>
</dbReference>
<evidence type="ECO:0000256" key="16">
    <source>
        <dbReference type="ARBA" id="ARBA00023125"/>
    </source>
</evidence>